<feature type="transmembrane region" description="Helical" evidence="1">
    <location>
        <begin position="45"/>
        <end position="63"/>
    </location>
</feature>
<comment type="similarity">
    <text evidence="1">Belongs to the vitamin uptake transporter (VUT/ECF) (TC 2.A.88) family. Q precursor transporter subfamily.</text>
</comment>
<evidence type="ECO:0000313" key="3">
    <source>
        <dbReference type="Proteomes" id="UP000287447"/>
    </source>
</evidence>
<sequence>MSFSAQDAKRLLLPVVAMGLVILLSNIAVGYPVQYVLGGVDLAELLTWGAFTYPICFLVTDTTNRLFGAADARKVVYVGFALGVVLSLILADPRIAAASGAAFLIAQLLDVLIFDKLRRGAWWQAPTVSSFFGSAVDTAIFFSIAFAGTGLPWMSWAAGDFVAKLAMIAVLLYPFKLLVALFPAQQRVAG</sequence>
<dbReference type="AlphaFoldDB" id="A0A3S2W8B3"/>
<comment type="function">
    <text evidence="1">Involved in the import of queuosine (Q) precursors, required for Q precursor salvage.</text>
</comment>
<keyword evidence="1" id="KW-0813">Transport</keyword>
<feature type="transmembrane region" description="Helical" evidence="1">
    <location>
        <begin position="135"/>
        <end position="155"/>
    </location>
</feature>
<evidence type="ECO:0000313" key="2">
    <source>
        <dbReference type="EMBL" id="RVU35208.1"/>
    </source>
</evidence>
<feature type="transmembrane region" description="Helical" evidence="1">
    <location>
        <begin position="12"/>
        <end position="33"/>
    </location>
</feature>
<dbReference type="OrthoDB" id="7065604at2"/>
<dbReference type="Pfam" id="PF02592">
    <property type="entry name" value="Vut_1"/>
    <property type="match status" value="2"/>
</dbReference>
<reference evidence="3" key="1">
    <citation type="submission" date="2019-01" db="EMBL/GenBank/DDBJ databases">
        <title>Gri0909 isolated from a small marine red alga.</title>
        <authorList>
            <person name="Kim J."/>
            <person name="Jeong S.E."/>
            <person name="Jeon C.O."/>
        </authorList>
    </citation>
    <scope>NUCLEOTIDE SEQUENCE [LARGE SCALE GENOMIC DNA]</scope>
    <source>
        <strain evidence="3">Gri0909</strain>
    </source>
</reference>
<dbReference type="HAMAP" id="MF_02088">
    <property type="entry name" value="Q_prec_transport"/>
    <property type="match status" value="1"/>
</dbReference>
<dbReference type="InterPro" id="IPR003744">
    <property type="entry name" value="YhhQ"/>
</dbReference>
<keyword evidence="3" id="KW-1185">Reference proteome</keyword>
<keyword evidence="1" id="KW-0472">Membrane</keyword>
<dbReference type="NCBIfam" id="TIGR00697">
    <property type="entry name" value="queuosine precursor transporter"/>
    <property type="match status" value="1"/>
</dbReference>
<keyword evidence="1" id="KW-1003">Cell membrane</keyword>
<keyword evidence="1" id="KW-0812">Transmembrane</keyword>
<name>A0A3S2W8B3_9PROT</name>
<dbReference type="PANTHER" id="PTHR34300:SF1">
    <property type="entry name" value="QUEUOSINE PRECURSOR TRANSPORTER"/>
    <property type="match status" value="1"/>
</dbReference>
<gene>
    <name evidence="2" type="ORF">EOI86_20555</name>
</gene>
<feature type="transmembrane region" description="Helical" evidence="1">
    <location>
        <begin position="97"/>
        <end position="114"/>
    </location>
</feature>
<dbReference type="Proteomes" id="UP000287447">
    <property type="component" value="Unassembled WGS sequence"/>
</dbReference>
<feature type="transmembrane region" description="Helical" evidence="1">
    <location>
        <begin position="75"/>
        <end position="91"/>
    </location>
</feature>
<keyword evidence="1" id="KW-1133">Transmembrane helix</keyword>
<protein>
    <recommendedName>
        <fullName evidence="1">Probable queuosine precursor transporter</fullName>
        <shortName evidence="1">Q precursor transporter</shortName>
    </recommendedName>
</protein>
<dbReference type="GO" id="GO:0022857">
    <property type="term" value="F:transmembrane transporter activity"/>
    <property type="evidence" value="ECO:0007669"/>
    <property type="project" value="UniProtKB-UniRule"/>
</dbReference>
<organism evidence="2 3">
    <name type="scientific">Hwanghaeella grinnelliae</name>
    <dbReference type="NCBI Taxonomy" id="2500179"/>
    <lineage>
        <taxon>Bacteria</taxon>
        <taxon>Pseudomonadati</taxon>
        <taxon>Pseudomonadota</taxon>
        <taxon>Alphaproteobacteria</taxon>
        <taxon>Rhodospirillales</taxon>
        <taxon>Rhodospirillaceae</taxon>
        <taxon>Hwanghaeella</taxon>
    </lineage>
</organism>
<dbReference type="EMBL" id="SADE01000003">
    <property type="protein sequence ID" value="RVU35208.1"/>
    <property type="molecule type" value="Genomic_DNA"/>
</dbReference>
<comment type="caution">
    <text evidence="2">The sequence shown here is derived from an EMBL/GenBank/DDBJ whole genome shotgun (WGS) entry which is preliminary data.</text>
</comment>
<dbReference type="GO" id="GO:0005886">
    <property type="term" value="C:plasma membrane"/>
    <property type="evidence" value="ECO:0007669"/>
    <property type="project" value="UniProtKB-SubCell"/>
</dbReference>
<dbReference type="PANTHER" id="PTHR34300">
    <property type="entry name" value="QUEUOSINE PRECURSOR TRANSPORTER-RELATED"/>
    <property type="match status" value="1"/>
</dbReference>
<feature type="transmembrane region" description="Helical" evidence="1">
    <location>
        <begin position="161"/>
        <end position="182"/>
    </location>
</feature>
<dbReference type="RefSeq" id="WP_127767529.1">
    <property type="nucleotide sequence ID" value="NZ_SADE01000003.1"/>
</dbReference>
<keyword evidence="1" id="KW-0997">Cell inner membrane</keyword>
<evidence type="ECO:0000256" key="1">
    <source>
        <dbReference type="HAMAP-Rule" id="MF_02088"/>
    </source>
</evidence>
<comment type="subcellular location">
    <subcellularLocation>
        <location evidence="1">Cell inner membrane</location>
        <topology evidence="1">Multi-pass membrane protein</topology>
    </subcellularLocation>
</comment>
<proteinExistence type="inferred from homology"/>
<accession>A0A3S2W8B3</accession>